<dbReference type="GeneID" id="140687033"/>
<comment type="subcellular location">
    <subcellularLocation>
        <location evidence="1">Endosome membrane</location>
        <topology evidence="1">Peripheral membrane protein</topology>
        <orientation evidence="1">Cytoplasmic side</orientation>
    </subcellularLocation>
    <subcellularLocation>
        <location evidence="2">Late endosome membrane</location>
    </subcellularLocation>
    <subcellularLocation>
        <location evidence="3">Lysosome membrane</location>
        <topology evidence="3">Peripheral membrane protein</topology>
        <orientation evidence="3">Cytoplasmic side</orientation>
    </subcellularLocation>
</comment>
<evidence type="ECO:0000256" key="3">
    <source>
        <dbReference type="ARBA" id="ARBA00004630"/>
    </source>
</evidence>
<organism evidence="10 11">
    <name type="scientific">Vicugna pacos</name>
    <name type="common">Alpaca</name>
    <name type="synonym">Lama pacos</name>
    <dbReference type="NCBI Taxonomy" id="30538"/>
    <lineage>
        <taxon>Eukaryota</taxon>
        <taxon>Metazoa</taxon>
        <taxon>Chordata</taxon>
        <taxon>Craniata</taxon>
        <taxon>Vertebrata</taxon>
        <taxon>Euteleostomi</taxon>
        <taxon>Mammalia</taxon>
        <taxon>Eutheria</taxon>
        <taxon>Laurasiatheria</taxon>
        <taxon>Artiodactyla</taxon>
        <taxon>Tylopoda</taxon>
        <taxon>Camelidae</taxon>
        <taxon>Vicugna</taxon>
    </lineage>
</organism>
<keyword evidence="5" id="KW-0479">Metal-binding</keyword>
<sequence>MAALHEEAARELSLPVQMSHRISQERAFHAAGAASAKDVGVDASQGPESWLGGTTELTRTPRVQSPVPVQSTCPYCGNHIITAITPVPGVLTWLLCTGILLSGCFLGCCLIPFYVDSLMDVIHLCPVCQQELFHYKRL</sequence>
<keyword evidence="6" id="KW-0862">Zinc</keyword>
<dbReference type="PANTHER" id="PTHR23292">
    <property type="entry name" value="LIPOPOLYSACCHARIDE-INDUCED TUMOR NECROSIS FACTOR-ALPHA FACTOR"/>
    <property type="match status" value="1"/>
</dbReference>
<name>A0ABM5BPK3_VICPA</name>
<dbReference type="RefSeq" id="XP_072798335.1">
    <property type="nucleotide sequence ID" value="XM_072942234.1"/>
</dbReference>
<accession>A0ABM5BPK3</accession>
<dbReference type="Pfam" id="PF10601">
    <property type="entry name" value="zf-LITAF-like"/>
    <property type="match status" value="1"/>
</dbReference>
<evidence type="ECO:0000256" key="2">
    <source>
        <dbReference type="ARBA" id="ARBA00004414"/>
    </source>
</evidence>
<proteinExistence type="inferred from homology"/>
<dbReference type="Proteomes" id="UP001652581">
    <property type="component" value="Chromosome 18"/>
</dbReference>
<dbReference type="InterPro" id="IPR037519">
    <property type="entry name" value="LITAF_fam"/>
</dbReference>
<feature type="domain" description="LITAF" evidence="9">
    <location>
        <begin position="53"/>
        <end position="137"/>
    </location>
</feature>
<comment type="similarity">
    <text evidence="4">Belongs to the CDIP1/LITAF family.</text>
</comment>
<dbReference type="RefSeq" id="XP_072798336.1">
    <property type="nucleotide sequence ID" value="XM_072942235.1"/>
</dbReference>
<evidence type="ECO:0000313" key="12">
    <source>
        <dbReference type="RefSeq" id="XP_072798336.1"/>
    </source>
</evidence>
<keyword evidence="8" id="KW-0812">Transmembrane</keyword>
<evidence type="ECO:0000256" key="6">
    <source>
        <dbReference type="ARBA" id="ARBA00022833"/>
    </source>
</evidence>
<evidence type="ECO:0000313" key="11">
    <source>
        <dbReference type="RefSeq" id="XP_072798335.1"/>
    </source>
</evidence>
<protein>
    <submittedName>
        <fullName evidence="11 12">LITAF domain-containing protein isoform X1</fullName>
    </submittedName>
</protein>
<evidence type="ECO:0000256" key="8">
    <source>
        <dbReference type="SAM" id="Phobius"/>
    </source>
</evidence>
<gene>
    <name evidence="11 12" type="primary">LITAFD</name>
</gene>
<keyword evidence="10" id="KW-1185">Reference proteome</keyword>
<evidence type="ECO:0000256" key="5">
    <source>
        <dbReference type="ARBA" id="ARBA00022723"/>
    </source>
</evidence>
<evidence type="ECO:0000313" key="10">
    <source>
        <dbReference type="Proteomes" id="UP001652581"/>
    </source>
</evidence>
<evidence type="ECO:0000256" key="4">
    <source>
        <dbReference type="ARBA" id="ARBA00005975"/>
    </source>
</evidence>
<dbReference type="SMART" id="SM00714">
    <property type="entry name" value="LITAF"/>
    <property type="match status" value="1"/>
</dbReference>
<evidence type="ECO:0000256" key="7">
    <source>
        <dbReference type="ARBA" id="ARBA00023136"/>
    </source>
</evidence>
<evidence type="ECO:0000256" key="1">
    <source>
        <dbReference type="ARBA" id="ARBA00004125"/>
    </source>
</evidence>
<keyword evidence="8" id="KW-1133">Transmembrane helix</keyword>
<dbReference type="PROSITE" id="PS51837">
    <property type="entry name" value="LITAF"/>
    <property type="match status" value="1"/>
</dbReference>
<keyword evidence="7 8" id="KW-0472">Membrane</keyword>
<feature type="transmembrane region" description="Helical" evidence="8">
    <location>
        <begin position="90"/>
        <end position="114"/>
    </location>
</feature>
<dbReference type="InterPro" id="IPR006629">
    <property type="entry name" value="LITAF"/>
</dbReference>
<reference evidence="11 12" key="1">
    <citation type="submission" date="2025-05" db="UniProtKB">
        <authorList>
            <consortium name="RefSeq"/>
        </authorList>
    </citation>
    <scope>IDENTIFICATION</scope>
</reference>
<dbReference type="PANTHER" id="PTHR23292:SF27">
    <property type="entry name" value="LITAF DOMAIN-CONTAINING PROTEIN"/>
    <property type="match status" value="1"/>
</dbReference>
<evidence type="ECO:0000259" key="9">
    <source>
        <dbReference type="PROSITE" id="PS51837"/>
    </source>
</evidence>